<dbReference type="RefSeq" id="WP_204716368.1">
    <property type="nucleotide sequence ID" value="NZ_JACJLT010000072.1"/>
</dbReference>
<name>A0ABS2G4U5_FUSMR</name>
<comment type="caution">
    <text evidence="6">The sequence shown here is derived from an EMBL/GenBank/DDBJ whole genome shotgun (WGS) entry which is preliminary data.</text>
</comment>
<accession>A0ABS2G4U5</accession>
<evidence type="ECO:0000313" key="7">
    <source>
        <dbReference type="Proteomes" id="UP000728968"/>
    </source>
</evidence>
<feature type="transmembrane region" description="Helical" evidence="5">
    <location>
        <begin position="324"/>
        <end position="340"/>
    </location>
</feature>
<keyword evidence="3 5" id="KW-1133">Transmembrane helix</keyword>
<dbReference type="InterPro" id="IPR052556">
    <property type="entry name" value="PolySynth_Transporter"/>
</dbReference>
<keyword evidence="7" id="KW-1185">Reference proteome</keyword>
<feature type="transmembrane region" description="Helical" evidence="5">
    <location>
        <begin position="247"/>
        <end position="268"/>
    </location>
</feature>
<dbReference type="Proteomes" id="UP000728968">
    <property type="component" value="Unassembled WGS sequence"/>
</dbReference>
<keyword evidence="2 5" id="KW-0812">Transmembrane</keyword>
<keyword evidence="4 5" id="KW-0472">Membrane</keyword>
<dbReference type="InterPro" id="IPR002797">
    <property type="entry name" value="Polysacc_synth"/>
</dbReference>
<dbReference type="Pfam" id="PF01943">
    <property type="entry name" value="Polysacc_synt"/>
    <property type="match status" value="1"/>
</dbReference>
<organism evidence="6 7">
    <name type="scientific">Fusobacterium mortiferum</name>
    <dbReference type="NCBI Taxonomy" id="850"/>
    <lineage>
        <taxon>Bacteria</taxon>
        <taxon>Fusobacteriati</taxon>
        <taxon>Fusobacteriota</taxon>
        <taxon>Fusobacteriia</taxon>
        <taxon>Fusobacteriales</taxon>
        <taxon>Fusobacteriaceae</taxon>
        <taxon>Fusobacterium</taxon>
    </lineage>
</organism>
<feature type="transmembrane region" description="Helical" evidence="5">
    <location>
        <begin position="361"/>
        <end position="380"/>
    </location>
</feature>
<evidence type="ECO:0000256" key="1">
    <source>
        <dbReference type="ARBA" id="ARBA00004141"/>
    </source>
</evidence>
<sequence>MSSGKKITKNIAWLMFDQLFILVLQFAVGIKIANYYGAELYGKYNYAVSLVAFSAIFFELLNSRVIKKHYTEDNFNNVVFNVNFFRNTMAGIIIFIPIILKLTVGMDNLLFYMLLLICLDNILTTATYGIENFFEFKLESKRIVISNNIVKVISYSLQYICMLLNMGIIVVPAIRCIGSLIRMGILKFQYRRAYLSKITTLEKRVDRSLLIKIIDEGKFLWVTYISFLVYTQVDRLMIKHYMGESDVGIYTIGVQLSTILAILLGPIQNSLFPKMMDLYRKNYKEYYQFYLFSNTLVTQFYLIITIISIIVVKLSFKYVYAQEYSPAIGVYTILAVSIFLKANGSLQTGHMTLKNITEKSFYKTLISLILNIILNIFLIPRLGIDGAAIATLVTQFTALFLIDFFIPEYREQAFIQLKSFNSFYLFKELLKKYRSRRLRAVRKNI</sequence>
<evidence type="ECO:0000256" key="2">
    <source>
        <dbReference type="ARBA" id="ARBA00022692"/>
    </source>
</evidence>
<feature type="transmembrane region" description="Helical" evidence="5">
    <location>
        <begin position="110"/>
        <end position="130"/>
    </location>
</feature>
<proteinExistence type="predicted"/>
<feature type="transmembrane region" description="Helical" evidence="5">
    <location>
        <begin position="44"/>
        <end position="63"/>
    </location>
</feature>
<reference evidence="6 7" key="1">
    <citation type="journal article" date="2021" name="Sci. Rep.">
        <title>The distribution of antibiotic resistance genes in chicken gut microbiota commensals.</title>
        <authorList>
            <person name="Juricova H."/>
            <person name="Matiasovicova J."/>
            <person name="Kubasova T."/>
            <person name="Cejkova D."/>
            <person name="Rychlik I."/>
        </authorList>
    </citation>
    <scope>NUCLEOTIDE SEQUENCE [LARGE SCALE GENOMIC DNA]</scope>
    <source>
        <strain evidence="6 7">An425</strain>
    </source>
</reference>
<comment type="subcellular location">
    <subcellularLocation>
        <location evidence="1">Membrane</location>
        <topology evidence="1">Multi-pass membrane protein</topology>
    </subcellularLocation>
</comment>
<evidence type="ECO:0000256" key="5">
    <source>
        <dbReference type="SAM" id="Phobius"/>
    </source>
</evidence>
<dbReference type="PANTHER" id="PTHR43424:SF1">
    <property type="entry name" value="LOCUS PUTATIVE PROTEIN 1-RELATED"/>
    <property type="match status" value="1"/>
</dbReference>
<protein>
    <submittedName>
        <fullName evidence="6">Oligosaccharide flippase family protein</fullName>
    </submittedName>
</protein>
<evidence type="ECO:0000313" key="6">
    <source>
        <dbReference type="EMBL" id="MBM6875577.1"/>
    </source>
</evidence>
<feature type="transmembrane region" description="Helical" evidence="5">
    <location>
        <begin position="289"/>
        <end position="312"/>
    </location>
</feature>
<evidence type="ECO:0000256" key="4">
    <source>
        <dbReference type="ARBA" id="ARBA00023136"/>
    </source>
</evidence>
<dbReference type="PANTHER" id="PTHR43424">
    <property type="entry name" value="LOCUS PUTATIVE PROTEIN 1-RELATED"/>
    <property type="match status" value="1"/>
</dbReference>
<evidence type="ECO:0000256" key="3">
    <source>
        <dbReference type="ARBA" id="ARBA00022989"/>
    </source>
</evidence>
<dbReference type="EMBL" id="JACJLT010000072">
    <property type="protein sequence ID" value="MBM6875577.1"/>
    <property type="molecule type" value="Genomic_DNA"/>
</dbReference>
<feature type="transmembrane region" description="Helical" evidence="5">
    <location>
        <begin position="12"/>
        <end position="32"/>
    </location>
</feature>
<gene>
    <name evidence="6" type="ORF">H6A04_07930</name>
</gene>
<feature type="transmembrane region" description="Helical" evidence="5">
    <location>
        <begin position="84"/>
        <end position="104"/>
    </location>
</feature>
<feature type="transmembrane region" description="Helical" evidence="5">
    <location>
        <begin position="386"/>
        <end position="406"/>
    </location>
</feature>